<evidence type="ECO:0000256" key="1">
    <source>
        <dbReference type="SAM" id="Phobius"/>
    </source>
</evidence>
<feature type="transmembrane region" description="Helical" evidence="1">
    <location>
        <begin position="793"/>
        <end position="809"/>
    </location>
</feature>
<protein>
    <submittedName>
        <fullName evidence="3">CHASE2 domain-containing protein</fullName>
    </submittedName>
</protein>
<dbReference type="EMBL" id="VJXY01000004">
    <property type="protein sequence ID" value="MBD6615422.1"/>
    <property type="molecule type" value="Genomic_DNA"/>
</dbReference>
<keyword evidence="1" id="KW-0812">Transmembrane</keyword>
<feature type="domain" description="CHASE2" evidence="2">
    <location>
        <begin position="411"/>
        <end position="761"/>
    </location>
</feature>
<feature type="transmembrane region" description="Helical" evidence="1">
    <location>
        <begin position="753"/>
        <end position="772"/>
    </location>
</feature>
<name>A0AA40VQ58_9NOST</name>
<accession>A0AA40VQ58</accession>
<keyword evidence="4" id="KW-1185">Reference proteome</keyword>
<gene>
    <name evidence="3" type="ORF">FNW02_06075</name>
</gene>
<dbReference type="InterPro" id="IPR007890">
    <property type="entry name" value="CHASE2"/>
</dbReference>
<feature type="transmembrane region" description="Helical" evidence="1">
    <location>
        <begin position="815"/>
        <end position="836"/>
    </location>
</feature>
<dbReference type="Pfam" id="PF05226">
    <property type="entry name" value="CHASE2"/>
    <property type="match status" value="1"/>
</dbReference>
<comment type="caution">
    <text evidence="3">The sequence shown here is derived from an EMBL/GenBank/DDBJ whole genome shotgun (WGS) entry which is preliminary data.</text>
</comment>
<keyword evidence="1" id="KW-0472">Membrane</keyword>
<sequence length="844" mass="95628">MNLSNKVFHLDVRQIARSIEGEIKEYCQFTLSWGQAQRLFAEVDYRRDLDTLYEEWRKAYISYYKARSSVSKSSLRGEVVASGTINPLEGKRSQLIQAEKELLKEFYKWLGDGNLQEIRETLEAYANFAVDAEQVIDVFLICHQNQDQGNLAKFPWEDWKISKELPRGKIRIARLPASLHKPVPINPVRRSRARILTILGSDEGLKLANDINALRQLQPSVEIQFVGDNKHQSESQTLQEILTKLTDAQGWDVLVFAGHSGEAQAVGGKLAIPGFSIGMEELRPALEKATSRGLHLGIFNSCKGLDIAESLIDFGLNQVVVMREEIDDEVANEFLRVFVLNLKQHNDVHTSVIKACEALSQSEYGIEHPSAYLMPSLFRRPDSTLFRIPSRLRWFRLFRPKRYEAIVLSLVTLASLSPLQQEFLSQRVNVQAIYREFIHAATGNTISTPPPIAILQIDQASINQAMKEANTNIPVPIPQGYLAKLIRQLPKQSKVVGIDYLLDRPQGKQGEVTKELGDAIAAANKQGKRFIFGCTSEKTKSPFECNQLSLEEIVGSKTGPNIAEADAILGYANFGNTDKVGYRMPLLWQEQDKNEQLPFAYWLAWLRYARSACTRPHAQVHCNATNKVMYNEAIKYIHIELPRLNRSGITSIGHAFHQAWLHPITDFSIHQNQVYRPISAQEFLKAPDTLSQETVLIAAGGYDEAGIENQAETFTPPTIAQKYLKFDMTRGEQHAYLFYLFLNKRIVVPIPDLWILWVAALAGKSIIVFLQWRSSKVWAQTTTSKQVKKLYQSPWFWALPSGTALYSLISLHLYLSSIAILLPIVLPVIVFWAYVLPPVMKREI</sequence>
<keyword evidence="1" id="KW-1133">Transmembrane helix</keyword>
<dbReference type="RefSeq" id="WP_191756657.1">
    <property type="nucleotide sequence ID" value="NZ_VJXY01000004.1"/>
</dbReference>
<evidence type="ECO:0000259" key="2">
    <source>
        <dbReference type="Pfam" id="PF05226"/>
    </source>
</evidence>
<proteinExistence type="predicted"/>
<evidence type="ECO:0000313" key="3">
    <source>
        <dbReference type="EMBL" id="MBD6615422.1"/>
    </source>
</evidence>
<evidence type="ECO:0000313" key="4">
    <source>
        <dbReference type="Proteomes" id="UP001165986"/>
    </source>
</evidence>
<dbReference type="AlphaFoldDB" id="A0AA40VQ58"/>
<reference evidence="3" key="1">
    <citation type="submission" date="2019-07" db="EMBL/GenBank/DDBJ databases">
        <title>Toxilogical consequences of a new and cryptic species of cyanobacteria (Komarekiella delphini-convector) recovered from the epidermis of a bottlenose dolphin and 1500 ft. in the air.</title>
        <authorList>
            <person name="Brown A.O."/>
            <person name="Dvorak P."/>
            <person name="Villanueva C.D."/>
            <person name="Foss A.J."/>
            <person name="Garvey A.D."/>
            <person name="Gibson Q.A."/>
            <person name="Johansen J.R."/>
            <person name="Casamatta D.A."/>
        </authorList>
    </citation>
    <scope>NUCLEOTIDE SEQUENCE</scope>
    <source>
        <strain evidence="3">SJRDD-AB1</strain>
    </source>
</reference>
<organism evidence="3 4">
    <name type="scientific">Komarekiella delphini-convector SJRDD-AB1</name>
    <dbReference type="NCBI Taxonomy" id="2593771"/>
    <lineage>
        <taxon>Bacteria</taxon>
        <taxon>Bacillati</taxon>
        <taxon>Cyanobacteriota</taxon>
        <taxon>Cyanophyceae</taxon>
        <taxon>Nostocales</taxon>
        <taxon>Nostocaceae</taxon>
        <taxon>Komarekiella</taxon>
        <taxon>Komarekiella delphini-convector</taxon>
    </lineage>
</organism>
<dbReference type="Proteomes" id="UP001165986">
    <property type="component" value="Unassembled WGS sequence"/>
</dbReference>